<dbReference type="GO" id="GO:0022900">
    <property type="term" value="P:electron transport chain"/>
    <property type="evidence" value="ECO:0007669"/>
    <property type="project" value="InterPro"/>
</dbReference>
<evidence type="ECO:0000313" key="11">
    <source>
        <dbReference type="EMBL" id="MCJ8501227.1"/>
    </source>
</evidence>
<evidence type="ECO:0000313" key="12">
    <source>
        <dbReference type="Proteomes" id="UP001165427"/>
    </source>
</evidence>
<evidence type="ECO:0000256" key="3">
    <source>
        <dbReference type="ARBA" id="ARBA00022630"/>
    </source>
</evidence>
<gene>
    <name evidence="11" type="ORF">MRX98_11640</name>
</gene>
<dbReference type="PANTHER" id="PTHR30578">
    <property type="entry name" value="ELECTRON TRANSPORT COMPLEX PROTEIN RNFD"/>
    <property type="match status" value="1"/>
</dbReference>
<dbReference type="Proteomes" id="UP001165427">
    <property type="component" value="Unassembled WGS sequence"/>
</dbReference>
<feature type="transmembrane region" description="Helical" evidence="10">
    <location>
        <begin position="211"/>
        <end position="230"/>
    </location>
</feature>
<feature type="transmembrane region" description="Helical" evidence="10">
    <location>
        <begin position="123"/>
        <end position="141"/>
    </location>
</feature>
<keyword evidence="1" id="KW-0813">Transport</keyword>
<dbReference type="PANTHER" id="PTHR30578:SF0">
    <property type="entry name" value="ION-TRANSLOCATING OXIDOREDUCTASE COMPLEX SUBUNIT D"/>
    <property type="match status" value="1"/>
</dbReference>
<evidence type="ECO:0000256" key="6">
    <source>
        <dbReference type="ARBA" id="ARBA00022967"/>
    </source>
</evidence>
<evidence type="ECO:0000256" key="10">
    <source>
        <dbReference type="SAM" id="Phobius"/>
    </source>
</evidence>
<dbReference type="InterPro" id="IPR011303">
    <property type="entry name" value="RnfD_bac"/>
</dbReference>
<evidence type="ECO:0000256" key="4">
    <source>
        <dbReference type="ARBA" id="ARBA00022643"/>
    </source>
</evidence>
<feature type="transmembrane region" description="Helical" evidence="10">
    <location>
        <begin position="81"/>
        <end position="111"/>
    </location>
</feature>
<proteinExistence type="predicted"/>
<feature type="transmembrane region" description="Helical" evidence="10">
    <location>
        <begin position="28"/>
        <end position="61"/>
    </location>
</feature>
<evidence type="ECO:0000256" key="7">
    <source>
        <dbReference type="ARBA" id="ARBA00022982"/>
    </source>
</evidence>
<dbReference type="GO" id="GO:0055085">
    <property type="term" value="P:transmembrane transport"/>
    <property type="evidence" value="ECO:0007669"/>
    <property type="project" value="InterPro"/>
</dbReference>
<feature type="transmembrane region" description="Helical" evidence="10">
    <location>
        <begin position="185"/>
        <end position="204"/>
    </location>
</feature>
<evidence type="ECO:0000256" key="1">
    <source>
        <dbReference type="ARBA" id="ARBA00022448"/>
    </source>
</evidence>
<sequence length="319" mass="33438">MNSPKKLIVSHAPFWHIGSAVPERNYNILIAALPAALVGIGIYGAPALAVLCLSVATAIGWEFLITTIAKRPNTVGDGNAAVIGLIFGLLLPATAPWWLVLTGTFVAVVIAKQSFGGIGATPFNPPVLAYAILSVAWRVYFDYDAQLANVNVDFTPFYPLAAAKAFGSGAVADIPLRDLLLGFEIGGIGSTSALALLVGGIYLVARGYVRWEIPLAFVVGLFATASLFHAANPASYAGPLFHLLTGFSLIGAFFLATDDSASPVNTVPMLIYGVVGGIMTMLIRNIGAYPEGVVFAILLINLMNPLVDKIRPKAIGKVA</sequence>
<keyword evidence="4" id="KW-0288">FMN</keyword>
<keyword evidence="6" id="KW-1278">Translocase</keyword>
<dbReference type="AlphaFoldDB" id="A0AA41R1K2"/>
<keyword evidence="9 10" id="KW-0472">Membrane</keyword>
<evidence type="ECO:0000256" key="8">
    <source>
        <dbReference type="ARBA" id="ARBA00022989"/>
    </source>
</evidence>
<keyword evidence="7" id="KW-0249">Electron transport</keyword>
<keyword evidence="2" id="KW-0597">Phosphoprotein</keyword>
<dbReference type="Pfam" id="PF03116">
    <property type="entry name" value="NQR2_RnfD_RnfE"/>
    <property type="match status" value="1"/>
</dbReference>
<feature type="transmembrane region" description="Helical" evidence="10">
    <location>
        <begin position="264"/>
        <end position="283"/>
    </location>
</feature>
<feature type="transmembrane region" description="Helical" evidence="10">
    <location>
        <begin position="236"/>
        <end position="257"/>
    </location>
</feature>
<name>A0AA41R1K2_9BACT</name>
<keyword evidence="3" id="KW-0285">Flavoprotein</keyword>
<keyword evidence="5 10" id="KW-0812">Transmembrane</keyword>
<evidence type="ECO:0000256" key="2">
    <source>
        <dbReference type="ARBA" id="ARBA00022553"/>
    </source>
</evidence>
<keyword evidence="8 10" id="KW-1133">Transmembrane helix</keyword>
<evidence type="ECO:0000256" key="9">
    <source>
        <dbReference type="ARBA" id="ARBA00023136"/>
    </source>
</evidence>
<dbReference type="NCBIfam" id="TIGR01946">
    <property type="entry name" value="rnfD"/>
    <property type="match status" value="1"/>
</dbReference>
<comment type="caution">
    <text evidence="11">The sequence shown here is derived from an EMBL/GenBank/DDBJ whole genome shotgun (WGS) entry which is preliminary data.</text>
</comment>
<dbReference type="InterPro" id="IPR004338">
    <property type="entry name" value="NqrB/RnfD"/>
</dbReference>
<dbReference type="EMBL" id="JALJRB010000011">
    <property type="protein sequence ID" value="MCJ8501227.1"/>
    <property type="molecule type" value="Genomic_DNA"/>
</dbReference>
<evidence type="ECO:0000256" key="5">
    <source>
        <dbReference type="ARBA" id="ARBA00022692"/>
    </source>
</evidence>
<keyword evidence="12" id="KW-1185">Reference proteome</keyword>
<feature type="transmembrane region" description="Helical" evidence="10">
    <location>
        <begin position="289"/>
        <end position="307"/>
    </location>
</feature>
<dbReference type="GO" id="GO:0005886">
    <property type="term" value="C:plasma membrane"/>
    <property type="evidence" value="ECO:0007669"/>
    <property type="project" value="TreeGrafter"/>
</dbReference>
<accession>A0AA41R1K2</accession>
<organism evidence="11 12">
    <name type="scientific">Desulfatitalea alkaliphila</name>
    <dbReference type="NCBI Taxonomy" id="2929485"/>
    <lineage>
        <taxon>Bacteria</taxon>
        <taxon>Pseudomonadati</taxon>
        <taxon>Thermodesulfobacteriota</taxon>
        <taxon>Desulfobacteria</taxon>
        <taxon>Desulfobacterales</taxon>
        <taxon>Desulfosarcinaceae</taxon>
        <taxon>Desulfatitalea</taxon>
    </lineage>
</organism>
<reference evidence="11" key="1">
    <citation type="submission" date="2022-04" db="EMBL/GenBank/DDBJ databases">
        <title>Desulfatitalea alkaliphila sp. nov., a novel anaerobic sulfate-reducing bacterium isolated from terrestrial mud volcano, Taman Peninsula, Russia.</title>
        <authorList>
            <person name="Khomyakova M.A."/>
            <person name="Merkel A.Y."/>
            <person name="Slobodkin A.I."/>
        </authorList>
    </citation>
    <scope>NUCLEOTIDE SEQUENCE</scope>
    <source>
        <strain evidence="11">M08but</strain>
    </source>
</reference>
<protein>
    <submittedName>
        <fullName evidence="11">RnfABCDGE type electron transport complex subunit D</fullName>
    </submittedName>
</protein>
<dbReference type="RefSeq" id="WP_246907974.1">
    <property type="nucleotide sequence ID" value="NZ_JALJRB010000011.1"/>
</dbReference>